<keyword evidence="4" id="KW-0813">Transport</keyword>
<name>A0ABD1KAF8_9TELE</name>
<evidence type="ECO:0000259" key="13">
    <source>
        <dbReference type="PROSITE" id="PS51776"/>
    </source>
</evidence>
<dbReference type="InterPro" id="IPR051241">
    <property type="entry name" value="DZIP_RILPL"/>
</dbReference>
<evidence type="ECO:0000256" key="4">
    <source>
        <dbReference type="ARBA" id="ARBA00022448"/>
    </source>
</evidence>
<evidence type="ECO:0000259" key="14">
    <source>
        <dbReference type="PROSITE" id="PS51777"/>
    </source>
</evidence>
<reference evidence="15 16" key="1">
    <citation type="submission" date="2024-09" db="EMBL/GenBank/DDBJ databases">
        <title>A chromosome-level genome assembly of Gray's grenadier anchovy, Coilia grayii.</title>
        <authorList>
            <person name="Fu Z."/>
        </authorList>
    </citation>
    <scope>NUCLEOTIDE SEQUENCE [LARGE SCALE GENOMIC DNA]</scope>
    <source>
        <strain evidence="15">G4</strain>
        <tissue evidence="15">Muscle</tissue>
    </source>
</reference>
<dbReference type="InterPro" id="IPR034744">
    <property type="entry name" value="RH2"/>
</dbReference>
<comment type="subcellular location">
    <subcellularLocation>
        <location evidence="1">Cell projection</location>
        <location evidence="1">Cilium</location>
    </subcellularLocation>
    <subcellularLocation>
        <location evidence="2">Cytoplasm</location>
        <location evidence="2">Cytoskeleton</location>
        <location evidence="2">Microtubule organizing center</location>
        <location evidence="2">Centrosome</location>
    </subcellularLocation>
    <subcellularLocation>
        <location evidence="3">Cytoplasm</location>
        <location evidence="3">Cytosol</location>
    </subcellularLocation>
</comment>
<evidence type="ECO:0000256" key="2">
    <source>
        <dbReference type="ARBA" id="ARBA00004300"/>
    </source>
</evidence>
<sequence>MEKSCGRISDHKQDKTESCLERTYSTLTVDDVYEIAKLIGSEVEKLIDGYGKESAEGLVPKIVKVLEFLESFAARNHAHKSREDELLKAFETLQIQQQKKQRGKECEESNNNSEMRDWQQKEKKWQKRVEEVQEQVQQLRQENKELLGRLKCTHSQEDRVQRQEREVMLKLKEVVDKQRDEIRAKTQEISSRSKEVEALQEQLERFMKMNSELRHRQSVMQAQLKSAVERKADTEADMCEKQKEIERLTRQLEKANANMCPLSTPAMDMTDKMIIDLNDPNRPCFTKQEVRDMIFERNELKANLFLVQEELSYYQREILNDERCPGFLLDAVRSAIKKQRTVIKAKMLGIAVGDCSSDEEDKGPLFESKDTDNGTDCTDSRPPESRIRNLFGFLTRSGSYNKSPSPNNASSTWEIIDPDDKEPEVDAEPRHSP</sequence>
<dbReference type="Pfam" id="PF11461">
    <property type="entry name" value="RILP"/>
    <property type="match status" value="1"/>
</dbReference>
<evidence type="ECO:0000256" key="10">
    <source>
        <dbReference type="ARBA" id="ARBA00023273"/>
    </source>
</evidence>
<dbReference type="SUPFAM" id="SSF161256">
    <property type="entry name" value="RILP dimerisation region"/>
    <property type="match status" value="1"/>
</dbReference>
<dbReference type="Gene3D" id="6.10.230.10">
    <property type="match status" value="1"/>
</dbReference>
<keyword evidence="9" id="KW-0206">Cytoskeleton</keyword>
<dbReference type="FunFam" id="1.20.58.1770:FF:000003">
    <property type="entry name" value="RILP-like protein 2 isoform X1"/>
    <property type="match status" value="1"/>
</dbReference>
<dbReference type="InterPro" id="IPR034743">
    <property type="entry name" value="RH1"/>
</dbReference>
<dbReference type="Proteomes" id="UP001591681">
    <property type="component" value="Unassembled WGS sequence"/>
</dbReference>
<keyword evidence="16" id="KW-1185">Reference proteome</keyword>
<dbReference type="CDD" id="cd14445">
    <property type="entry name" value="RILP-like"/>
    <property type="match status" value="1"/>
</dbReference>
<evidence type="ECO:0000256" key="6">
    <source>
        <dbReference type="ARBA" id="ARBA00022927"/>
    </source>
</evidence>
<evidence type="ECO:0000256" key="8">
    <source>
        <dbReference type="ARBA" id="ARBA00023069"/>
    </source>
</evidence>
<feature type="region of interest" description="Disordered" evidence="12">
    <location>
        <begin position="99"/>
        <end position="120"/>
    </location>
</feature>
<dbReference type="Gene3D" id="1.20.58.1770">
    <property type="match status" value="1"/>
</dbReference>
<keyword evidence="5" id="KW-0963">Cytoplasm</keyword>
<evidence type="ECO:0000256" key="9">
    <source>
        <dbReference type="ARBA" id="ARBA00023212"/>
    </source>
</evidence>
<comment type="caution">
    <text evidence="15">The sequence shown here is derived from an EMBL/GenBank/DDBJ whole genome shotgun (WGS) entry which is preliminary data.</text>
</comment>
<accession>A0ABD1KAF8</accession>
<dbReference type="GO" id="GO:0005813">
    <property type="term" value="C:centrosome"/>
    <property type="evidence" value="ECO:0007669"/>
    <property type="project" value="UniProtKB-SubCell"/>
</dbReference>
<dbReference type="PROSITE" id="PS51777">
    <property type="entry name" value="RH2"/>
    <property type="match status" value="1"/>
</dbReference>
<dbReference type="GO" id="GO:0005929">
    <property type="term" value="C:cilium"/>
    <property type="evidence" value="ECO:0007669"/>
    <property type="project" value="UniProtKB-SubCell"/>
</dbReference>
<dbReference type="InterPro" id="IPR021563">
    <property type="entry name" value="RILP_dimer"/>
</dbReference>
<feature type="compositionally biased region" description="Polar residues" evidence="12">
    <location>
        <begin position="396"/>
        <end position="413"/>
    </location>
</feature>
<feature type="region of interest" description="Disordered" evidence="12">
    <location>
        <begin position="355"/>
        <end position="433"/>
    </location>
</feature>
<feature type="compositionally biased region" description="Acidic residues" evidence="12">
    <location>
        <begin position="416"/>
        <end position="426"/>
    </location>
</feature>
<keyword evidence="7" id="KW-0175">Coiled coil</keyword>
<feature type="compositionally biased region" description="Basic and acidic residues" evidence="12">
    <location>
        <begin position="362"/>
        <end position="387"/>
    </location>
</feature>
<keyword evidence="8" id="KW-0969">Cilium</keyword>
<protein>
    <recommendedName>
        <fullName evidence="11">RILP-like protein 2</fullName>
    </recommendedName>
</protein>
<gene>
    <name evidence="15" type="ORF">ACEWY4_008298</name>
</gene>
<keyword evidence="6" id="KW-0653">Protein transport</keyword>
<dbReference type="GO" id="GO:0005829">
    <property type="term" value="C:cytosol"/>
    <property type="evidence" value="ECO:0007669"/>
    <property type="project" value="UniProtKB-SubCell"/>
</dbReference>
<dbReference type="Pfam" id="PF09744">
    <property type="entry name" value="RH1"/>
    <property type="match status" value="1"/>
</dbReference>
<proteinExistence type="predicted"/>
<organism evidence="15 16">
    <name type="scientific">Coilia grayii</name>
    <name type="common">Gray's grenadier anchovy</name>
    <dbReference type="NCBI Taxonomy" id="363190"/>
    <lineage>
        <taxon>Eukaryota</taxon>
        <taxon>Metazoa</taxon>
        <taxon>Chordata</taxon>
        <taxon>Craniata</taxon>
        <taxon>Vertebrata</taxon>
        <taxon>Euteleostomi</taxon>
        <taxon>Actinopterygii</taxon>
        <taxon>Neopterygii</taxon>
        <taxon>Teleostei</taxon>
        <taxon>Clupei</taxon>
        <taxon>Clupeiformes</taxon>
        <taxon>Clupeoidei</taxon>
        <taxon>Engraulidae</taxon>
        <taxon>Coilinae</taxon>
        <taxon>Coilia</taxon>
    </lineage>
</organism>
<evidence type="ECO:0000256" key="11">
    <source>
        <dbReference type="ARBA" id="ARBA00040819"/>
    </source>
</evidence>
<evidence type="ECO:0000256" key="7">
    <source>
        <dbReference type="ARBA" id="ARBA00023054"/>
    </source>
</evidence>
<keyword evidence="10" id="KW-0966">Cell projection</keyword>
<dbReference type="PROSITE" id="PS51776">
    <property type="entry name" value="RH1"/>
    <property type="match status" value="1"/>
</dbReference>
<dbReference type="EMBL" id="JBHFQA010000007">
    <property type="protein sequence ID" value="KAL2096150.1"/>
    <property type="molecule type" value="Genomic_DNA"/>
</dbReference>
<feature type="domain" description="RH2" evidence="14">
    <location>
        <begin position="282"/>
        <end position="399"/>
    </location>
</feature>
<dbReference type="PANTHER" id="PTHR21502">
    <property type="entry name" value="ZINC FINGER PROTEIN DZIP1"/>
    <property type="match status" value="1"/>
</dbReference>
<dbReference type="PANTHER" id="PTHR21502:SF7">
    <property type="entry name" value="RAB-INTERACTING LYSOSOMAL PROTEIN"/>
    <property type="match status" value="1"/>
</dbReference>
<evidence type="ECO:0000256" key="3">
    <source>
        <dbReference type="ARBA" id="ARBA00004514"/>
    </source>
</evidence>
<feature type="domain" description="RH1" evidence="13">
    <location>
        <begin position="15"/>
        <end position="103"/>
    </location>
</feature>
<dbReference type="GO" id="GO:0015031">
    <property type="term" value="P:protein transport"/>
    <property type="evidence" value="ECO:0007669"/>
    <property type="project" value="UniProtKB-KW"/>
</dbReference>
<dbReference type="AlphaFoldDB" id="A0ABD1KAF8"/>
<evidence type="ECO:0000313" key="16">
    <source>
        <dbReference type="Proteomes" id="UP001591681"/>
    </source>
</evidence>
<evidence type="ECO:0000256" key="12">
    <source>
        <dbReference type="SAM" id="MobiDB-lite"/>
    </source>
</evidence>
<evidence type="ECO:0000256" key="1">
    <source>
        <dbReference type="ARBA" id="ARBA00004138"/>
    </source>
</evidence>
<evidence type="ECO:0000313" key="15">
    <source>
        <dbReference type="EMBL" id="KAL2096150.1"/>
    </source>
</evidence>
<evidence type="ECO:0000256" key="5">
    <source>
        <dbReference type="ARBA" id="ARBA00022490"/>
    </source>
</evidence>